<protein>
    <submittedName>
        <fullName evidence="2">Cysteine-rich secretory protein family protein</fullName>
    </submittedName>
</protein>
<keyword evidence="3" id="KW-1185">Reference proteome</keyword>
<dbReference type="InterPro" id="IPR014044">
    <property type="entry name" value="CAP_dom"/>
</dbReference>
<dbReference type="Pfam" id="PF00188">
    <property type="entry name" value="CAP"/>
    <property type="match status" value="1"/>
</dbReference>
<reference evidence="3" key="1">
    <citation type="submission" date="2017-01" db="EMBL/GenBank/DDBJ databases">
        <authorList>
            <person name="Varghese N."/>
            <person name="Submissions S."/>
        </authorList>
    </citation>
    <scope>NUCLEOTIDE SEQUENCE [LARGE SCALE GENOMIC DNA]</scope>
    <source>
        <strain evidence="3">DSM 21054</strain>
    </source>
</reference>
<feature type="domain" description="SCP" evidence="1">
    <location>
        <begin position="26"/>
        <end position="140"/>
    </location>
</feature>
<dbReference type="AlphaFoldDB" id="A0A1N7QXB5"/>
<organism evidence="2 3">
    <name type="scientific">Filimonas lacunae</name>
    <dbReference type="NCBI Taxonomy" id="477680"/>
    <lineage>
        <taxon>Bacteria</taxon>
        <taxon>Pseudomonadati</taxon>
        <taxon>Bacteroidota</taxon>
        <taxon>Chitinophagia</taxon>
        <taxon>Chitinophagales</taxon>
        <taxon>Chitinophagaceae</taxon>
        <taxon>Filimonas</taxon>
    </lineage>
</organism>
<evidence type="ECO:0000259" key="1">
    <source>
        <dbReference type="Pfam" id="PF00188"/>
    </source>
</evidence>
<accession>A0A1N7QXB5</accession>
<dbReference type="PANTHER" id="PTHR31157:SF1">
    <property type="entry name" value="SCP DOMAIN-CONTAINING PROTEIN"/>
    <property type="match status" value="1"/>
</dbReference>
<dbReference type="Gene3D" id="3.40.33.10">
    <property type="entry name" value="CAP"/>
    <property type="match status" value="1"/>
</dbReference>
<evidence type="ECO:0000313" key="3">
    <source>
        <dbReference type="Proteomes" id="UP000186917"/>
    </source>
</evidence>
<dbReference type="EMBL" id="FTOR01000007">
    <property type="protein sequence ID" value="SIT27459.1"/>
    <property type="molecule type" value="Genomic_DNA"/>
</dbReference>
<proteinExistence type="predicted"/>
<dbReference type="CDD" id="cd05379">
    <property type="entry name" value="CAP_bacterial"/>
    <property type="match status" value="1"/>
</dbReference>
<name>A0A1N7QXB5_9BACT</name>
<dbReference type="PANTHER" id="PTHR31157">
    <property type="entry name" value="SCP DOMAIN-CONTAINING PROTEIN"/>
    <property type="match status" value="1"/>
</dbReference>
<sequence>MLYLLLCSCKKNTDAINSLFSKTDMLDAVNSIRNKGCRCGQDTMPPAPAVTWNDTLQKAADAHARDMYQRNYFSHITPEGTSPVQRVQAAGYTGQYVGENIARGYNNITAVIAGWLSSEAHCKAMMDTLYVQMGAGRADTYWVQEFGR</sequence>
<gene>
    <name evidence="2" type="ORF">SAMN05421788_107241</name>
</gene>
<dbReference type="STRING" id="477680.SAMN05421788_107241"/>
<dbReference type="InterPro" id="IPR035940">
    <property type="entry name" value="CAP_sf"/>
</dbReference>
<dbReference type="SUPFAM" id="SSF55797">
    <property type="entry name" value="PR-1-like"/>
    <property type="match status" value="1"/>
</dbReference>
<evidence type="ECO:0000313" key="2">
    <source>
        <dbReference type="EMBL" id="SIT27459.1"/>
    </source>
</evidence>
<dbReference type="Proteomes" id="UP000186917">
    <property type="component" value="Unassembled WGS sequence"/>
</dbReference>